<comment type="caution">
    <text evidence="2">The sequence shown here is derived from an EMBL/GenBank/DDBJ whole genome shotgun (WGS) entry which is preliminary data.</text>
</comment>
<dbReference type="GO" id="GO:0003676">
    <property type="term" value="F:nucleic acid binding"/>
    <property type="evidence" value="ECO:0007669"/>
    <property type="project" value="InterPro"/>
</dbReference>
<gene>
    <name evidence="2" type="ORF">RJT34_13389</name>
</gene>
<accession>A0AAN9JS06</accession>
<dbReference type="CDD" id="cd06222">
    <property type="entry name" value="RNase_H_like"/>
    <property type="match status" value="1"/>
</dbReference>
<keyword evidence="3" id="KW-1185">Reference proteome</keyword>
<dbReference type="InterPro" id="IPR053151">
    <property type="entry name" value="RNase_H-like"/>
</dbReference>
<dbReference type="InterPro" id="IPR036397">
    <property type="entry name" value="RNaseH_sf"/>
</dbReference>
<dbReference type="Pfam" id="PF13456">
    <property type="entry name" value="RVT_3"/>
    <property type="match status" value="1"/>
</dbReference>
<protein>
    <recommendedName>
        <fullName evidence="1">RNase H type-1 domain-containing protein</fullName>
    </recommendedName>
</protein>
<dbReference type="Proteomes" id="UP001359559">
    <property type="component" value="Unassembled WGS sequence"/>
</dbReference>
<reference evidence="2 3" key="1">
    <citation type="submission" date="2024-01" db="EMBL/GenBank/DDBJ databases">
        <title>The genomes of 5 underutilized Papilionoideae crops provide insights into root nodulation and disease resistance.</title>
        <authorList>
            <person name="Yuan L."/>
        </authorList>
    </citation>
    <scope>NUCLEOTIDE SEQUENCE [LARGE SCALE GENOMIC DNA]</scope>
    <source>
        <strain evidence="2">LY-2023</strain>
        <tissue evidence="2">Leaf</tissue>
    </source>
</reference>
<sequence length="144" mass="16590">MLRDCGTAKHSWLMKVDRRMYRDFSYADLKQWILLNLTKNLDHDIHITFRILFHFKMVEWLSVFSDSKSGFSSLNKDVHISWQTPPGGWFKINIDGTMSNGRASCGGIVRNENGVFITAFSCQLEDRSVLQAELMGMIHDLQCA</sequence>
<feature type="domain" description="RNase H type-1" evidence="1">
    <location>
        <begin position="93"/>
        <end position="144"/>
    </location>
</feature>
<dbReference type="AlphaFoldDB" id="A0AAN9JS06"/>
<evidence type="ECO:0000259" key="1">
    <source>
        <dbReference type="Pfam" id="PF13456"/>
    </source>
</evidence>
<dbReference type="Gene3D" id="3.30.420.10">
    <property type="entry name" value="Ribonuclease H-like superfamily/Ribonuclease H"/>
    <property type="match status" value="1"/>
</dbReference>
<evidence type="ECO:0000313" key="2">
    <source>
        <dbReference type="EMBL" id="KAK7302499.1"/>
    </source>
</evidence>
<dbReference type="PANTHER" id="PTHR47723">
    <property type="entry name" value="OS05G0353850 PROTEIN"/>
    <property type="match status" value="1"/>
</dbReference>
<dbReference type="PANTHER" id="PTHR47723:SF19">
    <property type="entry name" value="POLYNUCLEOTIDYL TRANSFERASE, RIBONUCLEASE H-LIKE SUPERFAMILY PROTEIN"/>
    <property type="match status" value="1"/>
</dbReference>
<dbReference type="EMBL" id="JAYKXN010000003">
    <property type="protein sequence ID" value="KAK7302499.1"/>
    <property type="molecule type" value="Genomic_DNA"/>
</dbReference>
<organism evidence="2 3">
    <name type="scientific">Clitoria ternatea</name>
    <name type="common">Butterfly pea</name>
    <dbReference type="NCBI Taxonomy" id="43366"/>
    <lineage>
        <taxon>Eukaryota</taxon>
        <taxon>Viridiplantae</taxon>
        <taxon>Streptophyta</taxon>
        <taxon>Embryophyta</taxon>
        <taxon>Tracheophyta</taxon>
        <taxon>Spermatophyta</taxon>
        <taxon>Magnoliopsida</taxon>
        <taxon>eudicotyledons</taxon>
        <taxon>Gunneridae</taxon>
        <taxon>Pentapetalae</taxon>
        <taxon>rosids</taxon>
        <taxon>fabids</taxon>
        <taxon>Fabales</taxon>
        <taxon>Fabaceae</taxon>
        <taxon>Papilionoideae</taxon>
        <taxon>50 kb inversion clade</taxon>
        <taxon>NPAAA clade</taxon>
        <taxon>indigoferoid/millettioid clade</taxon>
        <taxon>Phaseoleae</taxon>
        <taxon>Clitoria</taxon>
    </lineage>
</organism>
<dbReference type="InterPro" id="IPR044730">
    <property type="entry name" value="RNase_H-like_dom_plant"/>
</dbReference>
<evidence type="ECO:0000313" key="3">
    <source>
        <dbReference type="Proteomes" id="UP001359559"/>
    </source>
</evidence>
<dbReference type="GO" id="GO:0004523">
    <property type="term" value="F:RNA-DNA hybrid ribonuclease activity"/>
    <property type="evidence" value="ECO:0007669"/>
    <property type="project" value="InterPro"/>
</dbReference>
<name>A0AAN9JS06_CLITE</name>
<dbReference type="InterPro" id="IPR002156">
    <property type="entry name" value="RNaseH_domain"/>
</dbReference>
<proteinExistence type="predicted"/>